<evidence type="ECO:0000259" key="2">
    <source>
        <dbReference type="PROSITE" id="PS50966"/>
    </source>
</evidence>
<dbReference type="InterPro" id="IPR007527">
    <property type="entry name" value="Znf_SWIM"/>
</dbReference>
<keyword evidence="1" id="KW-0862">Zinc</keyword>
<dbReference type="PROSITE" id="PS50966">
    <property type="entry name" value="ZF_SWIM"/>
    <property type="match status" value="1"/>
</dbReference>
<feature type="domain" description="SWIM-type" evidence="2">
    <location>
        <begin position="125"/>
        <end position="200"/>
    </location>
</feature>
<reference evidence="3 4" key="1">
    <citation type="submission" date="2022-12" db="EMBL/GenBank/DDBJ databases">
        <title>Genomic features and morphological characterization of a novel Knufia sp. strain isolated from spacecraft assembly facility.</title>
        <authorList>
            <person name="Teixeira M."/>
            <person name="Chander A.M."/>
            <person name="Stajich J.E."/>
            <person name="Venkateswaran K."/>
        </authorList>
    </citation>
    <scope>NUCLEOTIDE SEQUENCE [LARGE SCALE GENOMIC DNA]</scope>
    <source>
        <strain evidence="3 4">FJI-L2-BK-P2</strain>
    </source>
</reference>
<dbReference type="GO" id="GO:0008270">
    <property type="term" value="F:zinc ion binding"/>
    <property type="evidence" value="ECO:0007669"/>
    <property type="project" value="UniProtKB-KW"/>
</dbReference>
<sequence length="229" mass="24591">MSTTSKHFLTAILQQLGSIEVGQSSHTPSTAGHASTLADLKGRAAEQARSAMLTLHFLFPHELLPALDLVDRKLVNRLRCQHGDGQASSLEVFYVQSASAVTESVNRRSASSRFRNAWTATKIHYEVRLDSWNCTCAAYAQSQLKLLLADHGGGAEERVSVGIPEADLIQSRPLVGGVATKSNCQIPICKHILAAALANAAPNLFADGLQSREVSKEETAAWSAGWGET</sequence>
<evidence type="ECO:0000313" key="3">
    <source>
        <dbReference type="EMBL" id="KAK5949804.1"/>
    </source>
</evidence>
<dbReference type="EMBL" id="JAKLMC020000032">
    <property type="protein sequence ID" value="KAK5949804.1"/>
    <property type="molecule type" value="Genomic_DNA"/>
</dbReference>
<keyword evidence="1" id="KW-0863">Zinc-finger</keyword>
<organism evidence="3 4">
    <name type="scientific">Knufia fluminis</name>
    <dbReference type="NCBI Taxonomy" id="191047"/>
    <lineage>
        <taxon>Eukaryota</taxon>
        <taxon>Fungi</taxon>
        <taxon>Dikarya</taxon>
        <taxon>Ascomycota</taxon>
        <taxon>Pezizomycotina</taxon>
        <taxon>Eurotiomycetes</taxon>
        <taxon>Chaetothyriomycetidae</taxon>
        <taxon>Chaetothyriales</taxon>
        <taxon>Trichomeriaceae</taxon>
        <taxon>Knufia</taxon>
    </lineage>
</organism>
<gene>
    <name evidence="3" type="ORF">OHC33_009193</name>
</gene>
<name>A0AAN8I333_9EURO</name>
<evidence type="ECO:0000313" key="4">
    <source>
        <dbReference type="Proteomes" id="UP001316803"/>
    </source>
</evidence>
<dbReference type="AlphaFoldDB" id="A0AAN8I333"/>
<evidence type="ECO:0000256" key="1">
    <source>
        <dbReference type="PROSITE-ProRule" id="PRU00325"/>
    </source>
</evidence>
<protein>
    <recommendedName>
        <fullName evidence="2">SWIM-type domain-containing protein</fullName>
    </recommendedName>
</protein>
<keyword evidence="1" id="KW-0479">Metal-binding</keyword>
<comment type="caution">
    <text evidence="3">The sequence shown here is derived from an EMBL/GenBank/DDBJ whole genome shotgun (WGS) entry which is preliminary data.</text>
</comment>
<accession>A0AAN8I333</accession>
<proteinExistence type="predicted"/>
<keyword evidence="4" id="KW-1185">Reference proteome</keyword>
<dbReference type="Proteomes" id="UP001316803">
    <property type="component" value="Unassembled WGS sequence"/>
</dbReference>